<sequence length="108" mass="12409">MPNVQNAQAIAHYYLDLIEGRGCRIQLTVDGGTECTEMLKIHETLRADAALKFVPPSWPYSVSLPSTDNTPIESFWHWKHNGEGRSIRYTLKEGVDEGFYLPNDYIHW</sequence>
<name>A0AAW0CQX3_9AGAR</name>
<dbReference type="AlphaFoldDB" id="A0AAW0CQX3"/>
<proteinExistence type="predicted"/>
<organism evidence="1 2">
    <name type="scientific">Favolaschia claudopus</name>
    <dbReference type="NCBI Taxonomy" id="2862362"/>
    <lineage>
        <taxon>Eukaryota</taxon>
        <taxon>Fungi</taxon>
        <taxon>Dikarya</taxon>
        <taxon>Basidiomycota</taxon>
        <taxon>Agaricomycotina</taxon>
        <taxon>Agaricomycetes</taxon>
        <taxon>Agaricomycetidae</taxon>
        <taxon>Agaricales</taxon>
        <taxon>Marasmiineae</taxon>
        <taxon>Mycenaceae</taxon>
        <taxon>Favolaschia</taxon>
    </lineage>
</organism>
<dbReference type="EMBL" id="JAWWNJ010000015">
    <property type="protein sequence ID" value="KAK7040575.1"/>
    <property type="molecule type" value="Genomic_DNA"/>
</dbReference>
<accession>A0AAW0CQX3</accession>
<dbReference type="Proteomes" id="UP001362999">
    <property type="component" value="Unassembled WGS sequence"/>
</dbReference>
<keyword evidence="2" id="KW-1185">Reference proteome</keyword>
<reference evidence="1 2" key="1">
    <citation type="journal article" date="2024" name="J Genomics">
        <title>Draft genome sequencing and assembly of Favolaschia claudopus CIRM-BRFM 2984 isolated from oak limbs.</title>
        <authorList>
            <person name="Navarro D."/>
            <person name="Drula E."/>
            <person name="Chaduli D."/>
            <person name="Cazenave R."/>
            <person name="Ahrendt S."/>
            <person name="Wang J."/>
            <person name="Lipzen A."/>
            <person name="Daum C."/>
            <person name="Barry K."/>
            <person name="Grigoriev I.V."/>
            <person name="Favel A."/>
            <person name="Rosso M.N."/>
            <person name="Martin F."/>
        </authorList>
    </citation>
    <scope>NUCLEOTIDE SEQUENCE [LARGE SCALE GENOMIC DNA]</scope>
    <source>
        <strain evidence="1 2">CIRM-BRFM 2984</strain>
    </source>
</reference>
<evidence type="ECO:0000313" key="2">
    <source>
        <dbReference type="Proteomes" id="UP001362999"/>
    </source>
</evidence>
<comment type="caution">
    <text evidence="1">The sequence shown here is derived from an EMBL/GenBank/DDBJ whole genome shotgun (WGS) entry which is preliminary data.</text>
</comment>
<protein>
    <submittedName>
        <fullName evidence="1">Uncharacterized protein</fullName>
    </submittedName>
</protein>
<gene>
    <name evidence="1" type="ORF">R3P38DRAFT_3180461</name>
</gene>
<evidence type="ECO:0000313" key="1">
    <source>
        <dbReference type="EMBL" id="KAK7040575.1"/>
    </source>
</evidence>